<dbReference type="AlphaFoldDB" id="A0A1I8NHB9"/>
<keyword evidence="5" id="KW-0646">Protease inhibitor</keyword>
<dbReference type="VEuPathDB" id="VectorBase:MDOMA2_019043"/>
<accession>A0A1I8NHB9</accession>
<dbReference type="InterPro" id="IPR036058">
    <property type="entry name" value="Kazal_dom_sf"/>
</dbReference>
<dbReference type="VEuPathDB" id="VectorBase:MDOA015147"/>
<dbReference type="PROSITE" id="PS51465">
    <property type="entry name" value="KAZAL_2"/>
    <property type="match status" value="1"/>
</dbReference>
<feature type="domain" description="Kazal-like" evidence="2">
    <location>
        <begin position="84"/>
        <end position="136"/>
    </location>
</feature>
<gene>
    <name evidence="3" type="primary">101897194</name>
    <name evidence="5" type="synonym">LOC101897194</name>
</gene>
<dbReference type="SUPFAM" id="SSF100895">
    <property type="entry name" value="Kazal-type serine protease inhibitors"/>
    <property type="match status" value="1"/>
</dbReference>
<evidence type="ECO:0000259" key="2">
    <source>
        <dbReference type="PROSITE" id="PS51465"/>
    </source>
</evidence>
<reference evidence="5" key="2">
    <citation type="submission" date="2025-04" db="UniProtKB">
        <authorList>
            <consortium name="RefSeq"/>
        </authorList>
    </citation>
    <scope>IDENTIFICATION</scope>
    <source>
        <strain evidence="5">Aabys</strain>
    </source>
</reference>
<dbReference type="KEGG" id="mde:101897194"/>
<name>A0A1I8NHB9_MUSDO</name>
<proteinExistence type="predicted"/>
<dbReference type="SMR" id="A0A1I8NHB9"/>
<dbReference type="CDD" id="cd00104">
    <property type="entry name" value="KAZAL_FS"/>
    <property type="match status" value="1"/>
</dbReference>
<feature type="signal peptide" evidence="1">
    <location>
        <begin position="1"/>
        <end position="27"/>
    </location>
</feature>
<dbReference type="eggNOG" id="ENOG502T82N">
    <property type="taxonomic scope" value="Eukaryota"/>
</dbReference>
<dbReference type="EnsemblMetazoa" id="MDOA015147-RA">
    <property type="protein sequence ID" value="MDOA015147-PA"/>
    <property type="gene ID" value="MDOA015147"/>
</dbReference>
<evidence type="ECO:0000313" key="3">
    <source>
        <dbReference type="EnsemblMetazoa" id="MDOA015147-PA"/>
    </source>
</evidence>
<dbReference type="InterPro" id="IPR002350">
    <property type="entry name" value="Kazal_dom"/>
</dbReference>
<dbReference type="Proteomes" id="UP001652621">
    <property type="component" value="Unplaced"/>
</dbReference>
<evidence type="ECO:0000313" key="5">
    <source>
        <dbReference type="RefSeq" id="XP_005190965.2"/>
    </source>
</evidence>
<dbReference type="RefSeq" id="XP_005190965.2">
    <property type="nucleotide sequence ID" value="XM_005190908.3"/>
</dbReference>
<reference evidence="3" key="1">
    <citation type="submission" date="2020-05" db="UniProtKB">
        <authorList>
            <consortium name="EnsemblMetazoa"/>
        </authorList>
    </citation>
    <scope>IDENTIFICATION</scope>
    <source>
        <strain evidence="3">Aabys</strain>
    </source>
</reference>
<dbReference type="Gene3D" id="3.30.60.30">
    <property type="match status" value="1"/>
</dbReference>
<protein>
    <submittedName>
        <fullName evidence="5">Double-headed protease inhibitor, submandibular gland</fullName>
    </submittedName>
</protein>
<dbReference type="Pfam" id="PF07648">
    <property type="entry name" value="Kazal_2"/>
    <property type="match status" value="1"/>
</dbReference>
<evidence type="ECO:0000256" key="1">
    <source>
        <dbReference type="SAM" id="SignalP"/>
    </source>
</evidence>
<dbReference type="GeneID" id="101897194"/>
<sequence length="136" mass="15683">MNSKQLLISLCLCLFVTLMMTAATALADNCSITRKCSTFEETVYAVDKHRCYLFRNPCIFSLEQCRRKERKQKELSVVSKEECLKKCSDMCTEEYAPVCGEFNGSLKTFPNKCDFYRYSCKNNMSYMFVDNGACRA</sequence>
<dbReference type="GO" id="GO:0030414">
    <property type="term" value="F:peptidase inhibitor activity"/>
    <property type="evidence" value="ECO:0007669"/>
    <property type="project" value="UniProtKB-KW"/>
</dbReference>
<organism evidence="3">
    <name type="scientific">Musca domestica</name>
    <name type="common">House fly</name>
    <dbReference type="NCBI Taxonomy" id="7370"/>
    <lineage>
        <taxon>Eukaryota</taxon>
        <taxon>Metazoa</taxon>
        <taxon>Ecdysozoa</taxon>
        <taxon>Arthropoda</taxon>
        <taxon>Hexapoda</taxon>
        <taxon>Insecta</taxon>
        <taxon>Pterygota</taxon>
        <taxon>Neoptera</taxon>
        <taxon>Endopterygota</taxon>
        <taxon>Diptera</taxon>
        <taxon>Brachycera</taxon>
        <taxon>Muscomorpha</taxon>
        <taxon>Muscoidea</taxon>
        <taxon>Muscidae</taxon>
        <taxon>Musca</taxon>
    </lineage>
</organism>
<keyword evidence="4" id="KW-1185">Reference proteome</keyword>
<evidence type="ECO:0000313" key="4">
    <source>
        <dbReference type="Proteomes" id="UP001652621"/>
    </source>
</evidence>
<feature type="chain" id="PRO_5044561718" evidence="1">
    <location>
        <begin position="28"/>
        <end position="136"/>
    </location>
</feature>
<keyword evidence="1" id="KW-0732">Signal</keyword>
<dbReference type="OrthoDB" id="8056624at2759"/>